<evidence type="ECO:0000256" key="1">
    <source>
        <dbReference type="SAM" id="SignalP"/>
    </source>
</evidence>
<evidence type="ECO:0000313" key="3">
    <source>
        <dbReference type="Proteomes" id="UP000812287"/>
    </source>
</evidence>
<protein>
    <recommendedName>
        <fullName evidence="4">Secreted protein</fullName>
    </recommendedName>
</protein>
<reference evidence="2" key="1">
    <citation type="submission" date="2020-11" db="EMBL/GenBank/DDBJ databases">
        <title>Adaptations for nitrogen fixation in a non-lichenized fungal sporocarp promotes dispersal by wood-feeding termites.</title>
        <authorList>
            <consortium name="DOE Joint Genome Institute"/>
            <person name="Koch R.A."/>
            <person name="Yoon G."/>
            <person name="Arayal U."/>
            <person name="Lail K."/>
            <person name="Amirebrahimi M."/>
            <person name="Labutti K."/>
            <person name="Lipzen A."/>
            <person name="Riley R."/>
            <person name="Barry K."/>
            <person name="Henrissat B."/>
            <person name="Grigoriev I.V."/>
            <person name="Herr J.R."/>
            <person name="Aime M.C."/>
        </authorList>
    </citation>
    <scope>NUCLEOTIDE SEQUENCE</scope>
    <source>
        <strain evidence="2">MCA 3950</strain>
    </source>
</reference>
<dbReference type="AlphaFoldDB" id="A0A9P7VH29"/>
<dbReference type="EMBL" id="MU250574">
    <property type="protein sequence ID" value="KAG7440235.1"/>
    <property type="molecule type" value="Genomic_DNA"/>
</dbReference>
<dbReference type="Proteomes" id="UP000812287">
    <property type="component" value="Unassembled WGS sequence"/>
</dbReference>
<comment type="caution">
    <text evidence="2">The sequence shown here is derived from an EMBL/GenBank/DDBJ whole genome shotgun (WGS) entry which is preliminary data.</text>
</comment>
<accession>A0A9P7VH29</accession>
<feature type="chain" id="PRO_5040106309" description="Secreted protein" evidence="1">
    <location>
        <begin position="23"/>
        <end position="105"/>
    </location>
</feature>
<sequence length="105" mass="11838">MASAPSIRSLLGFLVIFSQCITLPSHHLLSSLQVNYISRIQSARSMTLFMRLEALFNHAIWEKGRMSHPDVFLCGLTTQILSCRAYLLHGFPYDVIARTLSIISI</sequence>
<evidence type="ECO:0008006" key="4">
    <source>
        <dbReference type="Google" id="ProtNLM"/>
    </source>
</evidence>
<dbReference type="GeneID" id="66103990"/>
<feature type="signal peptide" evidence="1">
    <location>
        <begin position="1"/>
        <end position="22"/>
    </location>
</feature>
<proteinExistence type="predicted"/>
<organism evidence="2 3">
    <name type="scientific">Guyanagaster necrorhizus</name>
    <dbReference type="NCBI Taxonomy" id="856835"/>
    <lineage>
        <taxon>Eukaryota</taxon>
        <taxon>Fungi</taxon>
        <taxon>Dikarya</taxon>
        <taxon>Basidiomycota</taxon>
        <taxon>Agaricomycotina</taxon>
        <taxon>Agaricomycetes</taxon>
        <taxon>Agaricomycetidae</taxon>
        <taxon>Agaricales</taxon>
        <taxon>Marasmiineae</taxon>
        <taxon>Physalacriaceae</taxon>
        <taxon>Guyanagaster</taxon>
    </lineage>
</organism>
<name>A0A9P7VH29_9AGAR</name>
<evidence type="ECO:0000313" key="2">
    <source>
        <dbReference type="EMBL" id="KAG7440235.1"/>
    </source>
</evidence>
<keyword evidence="3" id="KW-1185">Reference proteome</keyword>
<dbReference type="RefSeq" id="XP_043033735.1">
    <property type="nucleotide sequence ID" value="XM_043181694.1"/>
</dbReference>
<gene>
    <name evidence="2" type="ORF">BT62DRAFT_632559</name>
</gene>
<keyword evidence="1" id="KW-0732">Signal</keyword>